<reference evidence="1 2" key="1">
    <citation type="submission" date="2020-08" db="EMBL/GenBank/DDBJ databases">
        <title>Sequencing the genomes of 1000 actinobacteria strains.</title>
        <authorList>
            <person name="Klenk H.-P."/>
        </authorList>
    </citation>
    <scope>NUCLEOTIDE SEQUENCE [LARGE SCALE GENOMIC DNA]</scope>
    <source>
        <strain evidence="1 2">DSM 28967</strain>
    </source>
</reference>
<dbReference type="RefSeq" id="WP_238356288.1">
    <property type="nucleotide sequence ID" value="NZ_JACHMY010000001.1"/>
</dbReference>
<dbReference type="AlphaFoldDB" id="A0A7W9JHJ1"/>
<dbReference type="Gene3D" id="3.40.50.720">
    <property type="entry name" value="NAD(P)-binding Rossmann-like Domain"/>
    <property type="match status" value="1"/>
</dbReference>
<accession>A0A7W9JHJ1</accession>
<sequence length="45" mass="4870">MIFGLTERLALVTGSSRGIGLAIARGYLSAEARVPRDDWVVAGWH</sequence>
<organism evidence="1 2">
    <name type="scientific">Kribbella italica</name>
    <dbReference type="NCBI Taxonomy" id="1540520"/>
    <lineage>
        <taxon>Bacteria</taxon>
        <taxon>Bacillati</taxon>
        <taxon>Actinomycetota</taxon>
        <taxon>Actinomycetes</taxon>
        <taxon>Propionibacteriales</taxon>
        <taxon>Kribbellaceae</taxon>
        <taxon>Kribbella</taxon>
    </lineage>
</organism>
<evidence type="ECO:0000313" key="2">
    <source>
        <dbReference type="Proteomes" id="UP000549971"/>
    </source>
</evidence>
<dbReference type="InterPro" id="IPR036291">
    <property type="entry name" value="NAD(P)-bd_dom_sf"/>
</dbReference>
<protein>
    <submittedName>
        <fullName evidence="1">NAD(P)-dependent dehydrogenase (Short-subunit alcohol dehydrogenase family)</fullName>
    </submittedName>
</protein>
<gene>
    <name evidence="1" type="ORF">HDA39_008337</name>
</gene>
<comment type="caution">
    <text evidence="1">The sequence shown here is derived from an EMBL/GenBank/DDBJ whole genome shotgun (WGS) entry which is preliminary data.</text>
</comment>
<name>A0A7W9JHJ1_9ACTN</name>
<evidence type="ECO:0000313" key="1">
    <source>
        <dbReference type="EMBL" id="MBB5841603.1"/>
    </source>
</evidence>
<keyword evidence="2" id="KW-1185">Reference proteome</keyword>
<proteinExistence type="predicted"/>
<dbReference type="SUPFAM" id="SSF51735">
    <property type="entry name" value="NAD(P)-binding Rossmann-fold domains"/>
    <property type="match status" value="1"/>
</dbReference>
<dbReference type="Proteomes" id="UP000549971">
    <property type="component" value="Unassembled WGS sequence"/>
</dbReference>
<dbReference type="EMBL" id="JACHMY010000001">
    <property type="protein sequence ID" value="MBB5841603.1"/>
    <property type="molecule type" value="Genomic_DNA"/>
</dbReference>